<dbReference type="SUPFAM" id="SSF56112">
    <property type="entry name" value="Protein kinase-like (PK-like)"/>
    <property type="match status" value="1"/>
</dbReference>
<dbReference type="Proteomes" id="UP000001449">
    <property type="component" value="Chromosome 8"/>
</dbReference>
<organism evidence="2 3">
    <name type="scientific">Thalassiosira pseudonana</name>
    <name type="common">Marine diatom</name>
    <name type="synonym">Cyclotella nana</name>
    <dbReference type="NCBI Taxonomy" id="35128"/>
    <lineage>
        <taxon>Eukaryota</taxon>
        <taxon>Sar</taxon>
        <taxon>Stramenopiles</taxon>
        <taxon>Ochrophyta</taxon>
        <taxon>Bacillariophyta</taxon>
        <taxon>Coscinodiscophyceae</taxon>
        <taxon>Thalassiosirophycidae</taxon>
        <taxon>Thalassiosirales</taxon>
        <taxon>Thalassiosiraceae</taxon>
        <taxon>Thalassiosira</taxon>
    </lineage>
</organism>
<reference evidence="2 3" key="2">
    <citation type="journal article" date="2008" name="Nature">
        <title>The Phaeodactylum genome reveals the evolutionary history of diatom genomes.</title>
        <authorList>
            <person name="Bowler C."/>
            <person name="Allen A.E."/>
            <person name="Badger J.H."/>
            <person name="Grimwood J."/>
            <person name="Jabbari K."/>
            <person name="Kuo A."/>
            <person name="Maheswari U."/>
            <person name="Martens C."/>
            <person name="Maumus F."/>
            <person name="Otillar R.P."/>
            <person name="Rayko E."/>
            <person name="Salamov A."/>
            <person name="Vandepoele K."/>
            <person name="Beszteri B."/>
            <person name="Gruber A."/>
            <person name="Heijde M."/>
            <person name="Katinka M."/>
            <person name="Mock T."/>
            <person name="Valentin K."/>
            <person name="Verret F."/>
            <person name="Berges J.A."/>
            <person name="Brownlee C."/>
            <person name="Cadoret J.P."/>
            <person name="Chiovitti A."/>
            <person name="Choi C.J."/>
            <person name="Coesel S."/>
            <person name="De Martino A."/>
            <person name="Detter J.C."/>
            <person name="Durkin C."/>
            <person name="Falciatore A."/>
            <person name="Fournet J."/>
            <person name="Haruta M."/>
            <person name="Huysman M.J."/>
            <person name="Jenkins B.D."/>
            <person name="Jiroutova K."/>
            <person name="Jorgensen R.E."/>
            <person name="Joubert Y."/>
            <person name="Kaplan A."/>
            <person name="Kroger N."/>
            <person name="Kroth P.G."/>
            <person name="La Roche J."/>
            <person name="Lindquist E."/>
            <person name="Lommer M."/>
            <person name="Martin-Jezequel V."/>
            <person name="Lopez P.J."/>
            <person name="Lucas S."/>
            <person name="Mangogna M."/>
            <person name="McGinnis K."/>
            <person name="Medlin L.K."/>
            <person name="Montsant A."/>
            <person name="Oudot-Le Secq M.P."/>
            <person name="Napoli C."/>
            <person name="Obornik M."/>
            <person name="Parker M.S."/>
            <person name="Petit J.L."/>
            <person name="Porcel B.M."/>
            <person name="Poulsen N."/>
            <person name="Robison M."/>
            <person name="Rychlewski L."/>
            <person name="Rynearson T.A."/>
            <person name="Schmutz J."/>
            <person name="Shapiro H."/>
            <person name="Siaut M."/>
            <person name="Stanley M."/>
            <person name="Sussman M.R."/>
            <person name="Taylor A.R."/>
            <person name="Vardi A."/>
            <person name="von Dassow P."/>
            <person name="Vyverman W."/>
            <person name="Willis A."/>
            <person name="Wyrwicz L.S."/>
            <person name="Rokhsar D.S."/>
            <person name="Weissenbach J."/>
            <person name="Armbrust E.V."/>
            <person name="Green B.R."/>
            <person name="Van de Peer Y."/>
            <person name="Grigoriev I.V."/>
        </authorList>
    </citation>
    <scope>NUCLEOTIDE SEQUENCE [LARGE SCALE GENOMIC DNA]</scope>
    <source>
        <strain evidence="2 3">CCMP1335</strain>
    </source>
</reference>
<dbReference type="PaxDb" id="35128-Thaps36073"/>
<dbReference type="Gene3D" id="1.10.510.10">
    <property type="entry name" value="Transferase(Phosphotransferase) domain 1"/>
    <property type="match status" value="1"/>
</dbReference>
<sequence length="203" mass="22612">FLRLRSIFETGEHLVMELELLKGTDLFQHISSRGILDEVEAAQIMRDILSCLEVMDQIGIAHRDIKPANLLMCEDNNAGARVKLADYGMASFVGVDNLVRGRCGTPGFVAPEILLTGINGGYGNKVDMFSAGVTLYVMLVGYEPFYGESDEELINVNKEGKVEYPHADWHKVSVEGRDLVEKMLHVDPVKRIGPSEALRHPWI</sequence>
<feature type="non-terminal residue" evidence="2">
    <location>
        <position position="203"/>
    </location>
</feature>
<name>B8C6T4_THAPS</name>
<protein>
    <recommendedName>
        <fullName evidence="1">Protein kinase domain-containing protein</fullName>
    </recommendedName>
</protein>
<dbReference type="STRING" id="35128.B8C6T4"/>
<dbReference type="GO" id="GO:0005737">
    <property type="term" value="C:cytoplasm"/>
    <property type="evidence" value="ECO:0000318"/>
    <property type="project" value="GO_Central"/>
</dbReference>
<dbReference type="InterPro" id="IPR000719">
    <property type="entry name" value="Prot_kinase_dom"/>
</dbReference>
<accession>B8C6T4</accession>
<keyword evidence="3" id="KW-1185">Reference proteome</keyword>
<dbReference type="InterPro" id="IPR011009">
    <property type="entry name" value="Kinase-like_dom_sf"/>
</dbReference>
<dbReference type="GO" id="GO:0004674">
    <property type="term" value="F:protein serine/threonine kinase activity"/>
    <property type="evidence" value="ECO:0000318"/>
    <property type="project" value="GO_Central"/>
</dbReference>
<dbReference type="OMA" id="CEDNNAG"/>
<dbReference type="InParanoid" id="B8C6T4"/>
<reference evidence="2 3" key="1">
    <citation type="journal article" date="2004" name="Science">
        <title>The genome of the diatom Thalassiosira pseudonana: ecology, evolution, and metabolism.</title>
        <authorList>
            <person name="Armbrust E.V."/>
            <person name="Berges J.A."/>
            <person name="Bowler C."/>
            <person name="Green B.R."/>
            <person name="Martinez D."/>
            <person name="Putnam N.H."/>
            <person name="Zhou S."/>
            <person name="Allen A.E."/>
            <person name="Apt K.E."/>
            <person name="Bechner M."/>
            <person name="Brzezinski M.A."/>
            <person name="Chaal B.K."/>
            <person name="Chiovitti A."/>
            <person name="Davis A.K."/>
            <person name="Demarest M.S."/>
            <person name="Detter J.C."/>
            <person name="Glavina T."/>
            <person name="Goodstein D."/>
            <person name="Hadi M.Z."/>
            <person name="Hellsten U."/>
            <person name="Hildebrand M."/>
            <person name="Jenkins B.D."/>
            <person name="Jurka J."/>
            <person name="Kapitonov V.V."/>
            <person name="Kroger N."/>
            <person name="Lau W.W."/>
            <person name="Lane T.W."/>
            <person name="Larimer F.W."/>
            <person name="Lippmeier J.C."/>
            <person name="Lucas S."/>
            <person name="Medina M."/>
            <person name="Montsant A."/>
            <person name="Obornik M."/>
            <person name="Parker M.S."/>
            <person name="Palenik B."/>
            <person name="Pazour G.J."/>
            <person name="Richardson P.M."/>
            <person name="Rynearson T.A."/>
            <person name="Saito M.A."/>
            <person name="Schwartz D.C."/>
            <person name="Thamatrakoln K."/>
            <person name="Valentin K."/>
            <person name="Vardi A."/>
            <person name="Wilkerson F.P."/>
            <person name="Rokhsar D.S."/>
        </authorList>
    </citation>
    <scope>NUCLEOTIDE SEQUENCE [LARGE SCALE GENOMIC DNA]</scope>
    <source>
        <strain evidence="2 3">CCMP1335</strain>
    </source>
</reference>
<dbReference type="RefSeq" id="XP_002292010.1">
    <property type="nucleotide sequence ID" value="XM_002291974.1"/>
</dbReference>
<dbReference type="HOGENOM" id="CLU_000288_63_0_1"/>
<dbReference type="EMBL" id="CM000644">
    <property type="protein sequence ID" value="EED90861.1"/>
    <property type="molecule type" value="Genomic_DNA"/>
</dbReference>
<dbReference type="PROSITE" id="PS00108">
    <property type="entry name" value="PROTEIN_KINASE_ST"/>
    <property type="match status" value="1"/>
</dbReference>
<dbReference type="SMART" id="SM00220">
    <property type="entry name" value="S_TKc"/>
    <property type="match status" value="1"/>
</dbReference>
<dbReference type="PROSITE" id="PS50011">
    <property type="entry name" value="PROTEIN_KINASE_DOM"/>
    <property type="match status" value="1"/>
</dbReference>
<evidence type="ECO:0000313" key="2">
    <source>
        <dbReference type="EMBL" id="EED90861.1"/>
    </source>
</evidence>
<evidence type="ECO:0000313" key="3">
    <source>
        <dbReference type="Proteomes" id="UP000001449"/>
    </source>
</evidence>
<proteinExistence type="predicted"/>
<dbReference type="InterPro" id="IPR008271">
    <property type="entry name" value="Ser/Thr_kinase_AS"/>
</dbReference>
<feature type="non-terminal residue" evidence="2">
    <location>
        <position position="1"/>
    </location>
</feature>
<dbReference type="GeneID" id="7445580"/>
<dbReference type="AlphaFoldDB" id="B8C6T4"/>
<dbReference type="eggNOG" id="KOG0033">
    <property type="taxonomic scope" value="Eukaryota"/>
</dbReference>
<evidence type="ECO:0000259" key="1">
    <source>
        <dbReference type="PROSITE" id="PS50011"/>
    </source>
</evidence>
<feature type="domain" description="Protein kinase" evidence="1">
    <location>
        <begin position="1"/>
        <end position="203"/>
    </location>
</feature>
<dbReference type="PANTHER" id="PTHR24347">
    <property type="entry name" value="SERINE/THREONINE-PROTEIN KINASE"/>
    <property type="match status" value="1"/>
</dbReference>
<dbReference type="GO" id="GO:0005524">
    <property type="term" value="F:ATP binding"/>
    <property type="evidence" value="ECO:0007669"/>
    <property type="project" value="InterPro"/>
</dbReference>
<dbReference type="KEGG" id="tps:THAPSDRAFT_36073"/>
<dbReference type="Pfam" id="PF00069">
    <property type="entry name" value="Pkinase"/>
    <property type="match status" value="1"/>
</dbReference>
<gene>
    <name evidence="2" type="ORF">THAPSDRAFT_36073</name>
</gene>